<gene>
    <name evidence="7" type="ORF">FJW01_04355</name>
</gene>
<evidence type="ECO:0000256" key="2">
    <source>
        <dbReference type="ARBA" id="ARBA00017922"/>
    </source>
</evidence>
<proteinExistence type="predicted"/>
<evidence type="ECO:0000256" key="5">
    <source>
        <dbReference type="PROSITE-ProRule" id="PRU00473"/>
    </source>
</evidence>
<dbReference type="InterPro" id="IPR012640">
    <property type="entry name" value="Membr_lipoprot_lipid_attach_CS"/>
</dbReference>
<dbReference type="InterPro" id="IPR006665">
    <property type="entry name" value="OmpA-like"/>
</dbReference>
<evidence type="ECO:0000259" key="6">
    <source>
        <dbReference type="PROSITE" id="PS51123"/>
    </source>
</evidence>
<dbReference type="SUPFAM" id="SSF103088">
    <property type="entry name" value="OmpA-like"/>
    <property type="match status" value="1"/>
</dbReference>
<organism evidence="7 8">
    <name type="scientific">Pantoea deleyi</name>
    <dbReference type="NCBI Taxonomy" id="470932"/>
    <lineage>
        <taxon>Bacteria</taxon>
        <taxon>Pseudomonadati</taxon>
        <taxon>Pseudomonadota</taxon>
        <taxon>Gammaproteobacteria</taxon>
        <taxon>Enterobacterales</taxon>
        <taxon>Erwiniaceae</taxon>
        <taxon>Pantoea</taxon>
    </lineage>
</organism>
<evidence type="ECO:0000256" key="3">
    <source>
        <dbReference type="ARBA" id="ARBA00022729"/>
    </source>
</evidence>
<keyword evidence="4 5" id="KW-0472">Membrane</keyword>
<protein>
    <recommendedName>
        <fullName evidence="2">Type IV secretion system putative lipoprotein virB7</fullName>
    </recommendedName>
</protein>
<accession>A0A506QI62</accession>
<dbReference type="CDD" id="cd07185">
    <property type="entry name" value="OmpA_C-like"/>
    <property type="match status" value="1"/>
</dbReference>
<dbReference type="RefSeq" id="WP_140916898.1">
    <property type="nucleotide sequence ID" value="NZ_CP071407.1"/>
</dbReference>
<keyword evidence="3" id="KW-0732">Signal</keyword>
<comment type="caution">
    <text evidence="7">The sequence shown here is derived from an EMBL/GenBank/DDBJ whole genome shotgun (WGS) entry which is preliminary data.</text>
</comment>
<name>A0A506QI62_9GAMM</name>
<dbReference type="GO" id="GO:0009279">
    <property type="term" value="C:cell outer membrane"/>
    <property type="evidence" value="ECO:0007669"/>
    <property type="project" value="UniProtKB-SubCell"/>
</dbReference>
<dbReference type="PANTHER" id="PTHR30329">
    <property type="entry name" value="STATOR ELEMENT OF FLAGELLAR MOTOR COMPLEX"/>
    <property type="match status" value="1"/>
</dbReference>
<dbReference type="PANTHER" id="PTHR30329:SF17">
    <property type="entry name" value="LIPOPROTEIN YFIB-RELATED"/>
    <property type="match status" value="1"/>
</dbReference>
<dbReference type="PROSITE" id="PS51257">
    <property type="entry name" value="PROKAR_LIPOPROTEIN"/>
    <property type="match status" value="1"/>
</dbReference>
<dbReference type="InterPro" id="IPR006664">
    <property type="entry name" value="OMP_bac"/>
</dbReference>
<dbReference type="Proteomes" id="UP000317747">
    <property type="component" value="Unassembled WGS sequence"/>
</dbReference>
<evidence type="ECO:0000256" key="1">
    <source>
        <dbReference type="ARBA" id="ARBA00004442"/>
    </source>
</evidence>
<evidence type="ECO:0000313" key="7">
    <source>
        <dbReference type="EMBL" id="TPV45499.1"/>
    </source>
</evidence>
<dbReference type="OrthoDB" id="9782229at2"/>
<dbReference type="PRINTS" id="PR01021">
    <property type="entry name" value="OMPADOMAIN"/>
</dbReference>
<keyword evidence="8" id="KW-1185">Reference proteome</keyword>
<dbReference type="EMBL" id="VHJA01000037">
    <property type="protein sequence ID" value="TPV45499.1"/>
    <property type="molecule type" value="Genomic_DNA"/>
</dbReference>
<evidence type="ECO:0000256" key="4">
    <source>
        <dbReference type="ARBA" id="ARBA00023136"/>
    </source>
</evidence>
<dbReference type="Pfam" id="PF00691">
    <property type="entry name" value="OmpA"/>
    <property type="match status" value="1"/>
</dbReference>
<reference evidence="7 8" key="1">
    <citation type="submission" date="2019-06" db="EMBL/GenBank/DDBJ databases">
        <title>Taxogenomics and systematics of the genus Pantoea.</title>
        <authorList>
            <person name="Tambong J.T."/>
        </authorList>
    </citation>
    <scope>NUCLEOTIDE SEQUENCE [LARGE SCALE GENOMIC DNA]</scope>
    <source>
        <strain evidence="7 8">LMG 24200</strain>
    </source>
</reference>
<feature type="domain" description="OmpA-like" evidence="6">
    <location>
        <begin position="41"/>
        <end position="157"/>
    </location>
</feature>
<dbReference type="Pfam" id="PF08139">
    <property type="entry name" value="LPAM_1"/>
    <property type="match status" value="1"/>
</dbReference>
<dbReference type="AlphaFoldDB" id="A0A506QI62"/>
<dbReference type="NCBIfam" id="NF007424">
    <property type="entry name" value="PRK09967.1"/>
    <property type="match status" value="1"/>
</dbReference>
<evidence type="ECO:0000313" key="8">
    <source>
        <dbReference type="Proteomes" id="UP000317747"/>
    </source>
</evidence>
<dbReference type="InterPro" id="IPR036737">
    <property type="entry name" value="OmpA-like_sf"/>
</dbReference>
<dbReference type="PROSITE" id="PS51123">
    <property type="entry name" value="OMPA_2"/>
    <property type="match status" value="1"/>
</dbReference>
<comment type="subcellular location">
    <subcellularLocation>
        <location evidence="1">Cell outer membrane</location>
    </subcellularLocation>
</comment>
<dbReference type="InterPro" id="IPR050330">
    <property type="entry name" value="Bact_OuterMem_StrucFunc"/>
</dbReference>
<sequence length="157" mass="16590">MKKNLSLLLLALTLAGCQSKERFSEAQIAAMRSAGFTQNMEGWGLGLSDKILFGVNESELTPASKQTIQGMAKNLAVTGITHVRIDGHTDNYGKPDYNQQLSLKRADAVAAQWAAGAAIPPGNIVTRGLGMSAPVSSNNTAQGRAQNRRVAIVITAP</sequence>
<dbReference type="Gene3D" id="3.30.1330.60">
    <property type="entry name" value="OmpA-like domain"/>
    <property type="match status" value="1"/>
</dbReference>